<dbReference type="AlphaFoldDB" id="A0A6P1P477"/>
<gene>
    <name evidence="1" type="ORF">GU926_17505</name>
</gene>
<dbReference type="Gene3D" id="3.40.50.1240">
    <property type="entry name" value="Phosphoglycerate mutase-like"/>
    <property type="match status" value="1"/>
</dbReference>
<dbReference type="InterPro" id="IPR013078">
    <property type="entry name" value="His_Pase_superF_clade-1"/>
</dbReference>
<name>A0A6P1P477_9BACT</name>
<evidence type="ECO:0000313" key="2">
    <source>
        <dbReference type="Proteomes" id="UP000464214"/>
    </source>
</evidence>
<dbReference type="EMBL" id="CP047897">
    <property type="protein sequence ID" value="QHL89128.1"/>
    <property type="molecule type" value="Genomic_DNA"/>
</dbReference>
<dbReference type="SUPFAM" id="SSF53254">
    <property type="entry name" value="Phosphoglycerate mutase-like"/>
    <property type="match status" value="1"/>
</dbReference>
<reference evidence="1 2" key="1">
    <citation type="submission" date="2020-01" db="EMBL/GenBank/DDBJ databases">
        <authorList>
            <person name="Kim M."/>
        </authorList>
    </citation>
    <scope>NUCLEOTIDE SEQUENCE [LARGE SCALE GENOMIC DNA]</scope>
    <source>
        <strain evidence="1 2">BT10</strain>
    </source>
</reference>
<proteinExistence type="predicted"/>
<protein>
    <submittedName>
        <fullName evidence="1">Histidine phosphatase family protein</fullName>
    </submittedName>
</protein>
<dbReference type="Proteomes" id="UP000464214">
    <property type="component" value="Chromosome"/>
</dbReference>
<dbReference type="InterPro" id="IPR029033">
    <property type="entry name" value="His_PPase_superfam"/>
</dbReference>
<accession>A0A6P1P477</accession>
<organism evidence="1 2">
    <name type="scientific">Nibribacter ruber</name>
    <dbReference type="NCBI Taxonomy" id="2698458"/>
    <lineage>
        <taxon>Bacteria</taxon>
        <taxon>Pseudomonadati</taxon>
        <taxon>Bacteroidota</taxon>
        <taxon>Cytophagia</taxon>
        <taxon>Cytophagales</taxon>
        <taxon>Hymenobacteraceae</taxon>
        <taxon>Nibribacter</taxon>
    </lineage>
</organism>
<dbReference type="Pfam" id="PF00300">
    <property type="entry name" value="His_Phos_1"/>
    <property type="match status" value="1"/>
</dbReference>
<dbReference type="KEGG" id="nib:GU926_17505"/>
<keyword evidence="2" id="KW-1185">Reference proteome</keyword>
<evidence type="ECO:0000313" key="1">
    <source>
        <dbReference type="EMBL" id="QHL89128.1"/>
    </source>
</evidence>
<sequence>MENMTTETIHIYLIRHARPMVDKSGFFSKEQATQYLQEYSLAEVEQVIERSEHLPIDRIKKVFCSTLPRSKATALQLFGPQVELVEDVTFREFENRIWGLPLGKFPLLWWQVTSRLLWLMGLNQKEIESFKMARKRASQAADHLVQEAETAGMAVLVAHGFLNEFIKRALKRRGWRVTIDGGRKFVGVTQLEKSR</sequence>